<evidence type="ECO:0000313" key="2">
    <source>
        <dbReference type="Proteomes" id="UP001201163"/>
    </source>
</evidence>
<feature type="non-terminal residue" evidence="1">
    <location>
        <position position="96"/>
    </location>
</feature>
<dbReference type="AlphaFoldDB" id="A0AAD4Q713"/>
<accession>A0AAD4Q713</accession>
<protein>
    <submittedName>
        <fullName evidence="1">Uncharacterized protein</fullName>
    </submittedName>
</protein>
<comment type="caution">
    <text evidence="1">The sequence shown here is derived from an EMBL/GenBank/DDBJ whole genome shotgun (WGS) entry which is preliminary data.</text>
</comment>
<keyword evidence="2" id="KW-1185">Reference proteome</keyword>
<reference evidence="1" key="1">
    <citation type="submission" date="2022-01" db="EMBL/GenBank/DDBJ databases">
        <title>Comparative genomics reveals a dynamic genome evolution in the ectomycorrhizal milk-cap (Lactarius) mushrooms.</title>
        <authorList>
            <consortium name="DOE Joint Genome Institute"/>
            <person name="Lebreton A."/>
            <person name="Tang N."/>
            <person name="Kuo A."/>
            <person name="LaButti K."/>
            <person name="Drula E."/>
            <person name="Barry K."/>
            <person name="Clum A."/>
            <person name="Lipzen A."/>
            <person name="Mousain D."/>
            <person name="Ng V."/>
            <person name="Wang R."/>
            <person name="Wang X."/>
            <person name="Dai Y."/>
            <person name="Henrissat B."/>
            <person name="Grigoriev I.V."/>
            <person name="Guerin-Laguette A."/>
            <person name="Yu F."/>
            <person name="Martin F.M."/>
        </authorList>
    </citation>
    <scope>NUCLEOTIDE SEQUENCE</scope>
    <source>
        <strain evidence="1">QP</strain>
    </source>
</reference>
<name>A0AAD4Q713_9AGAM</name>
<proteinExistence type="predicted"/>
<sequence>DIDVVVKSGPSIDRFQIRNKIAKLDRRFTVNTEKICGLTYRDKSEDPVTLIDIIDEKVTLYMPEGMSLLDVVNGETVPLPTDSEAIAIKMIAGADR</sequence>
<evidence type="ECO:0000313" key="1">
    <source>
        <dbReference type="EMBL" id="KAH8989236.1"/>
    </source>
</evidence>
<dbReference type="Proteomes" id="UP001201163">
    <property type="component" value="Unassembled WGS sequence"/>
</dbReference>
<organism evidence="1 2">
    <name type="scientific">Lactarius akahatsu</name>
    <dbReference type="NCBI Taxonomy" id="416441"/>
    <lineage>
        <taxon>Eukaryota</taxon>
        <taxon>Fungi</taxon>
        <taxon>Dikarya</taxon>
        <taxon>Basidiomycota</taxon>
        <taxon>Agaricomycotina</taxon>
        <taxon>Agaricomycetes</taxon>
        <taxon>Russulales</taxon>
        <taxon>Russulaceae</taxon>
        <taxon>Lactarius</taxon>
    </lineage>
</organism>
<gene>
    <name evidence="1" type="ORF">EDB92DRAFT_1784782</name>
</gene>
<feature type="non-terminal residue" evidence="1">
    <location>
        <position position="1"/>
    </location>
</feature>
<dbReference type="EMBL" id="JAKELL010000038">
    <property type="protein sequence ID" value="KAH8989236.1"/>
    <property type="molecule type" value="Genomic_DNA"/>
</dbReference>